<gene>
    <name evidence="7" type="primary">com1</name>
    <name evidence="7" type="ORF">GCM10009069_12980</name>
</gene>
<evidence type="ECO:0000313" key="7">
    <source>
        <dbReference type="EMBL" id="GHA91218.1"/>
    </source>
</evidence>
<evidence type="ECO:0000313" key="8">
    <source>
        <dbReference type="Proteomes" id="UP000634004"/>
    </source>
</evidence>
<name>A0A8J3G206_9PROT</name>
<dbReference type="PANTHER" id="PTHR13887:SF14">
    <property type="entry name" value="DISULFIDE BOND FORMATION PROTEIN D"/>
    <property type="match status" value="1"/>
</dbReference>
<protein>
    <submittedName>
        <fullName evidence="7">Membrane protein</fullName>
    </submittedName>
</protein>
<dbReference type="EMBL" id="BMZH01000004">
    <property type="protein sequence ID" value="GHA91218.1"/>
    <property type="molecule type" value="Genomic_DNA"/>
</dbReference>
<accession>A0A8J3G206</accession>
<dbReference type="PROSITE" id="PS51257">
    <property type="entry name" value="PROKAR_LIPOPROTEIN"/>
    <property type="match status" value="1"/>
</dbReference>
<feature type="chain" id="PRO_5035227637" evidence="5">
    <location>
        <begin position="23"/>
        <end position="246"/>
    </location>
</feature>
<feature type="domain" description="Thioredoxin" evidence="6">
    <location>
        <begin position="52"/>
        <end position="245"/>
    </location>
</feature>
<dbReference type="GO" id="GO:0016491">
    <property type="term" value="F:oxidoreductase activity"/>
    <property type="evidence" value="ECO:0007669"/>
    <property type="project" value="UniProtKB-KW"/>
</dbReference>
<evidence type="ECO:0000256" key="5">
    <source>
        <dbReference type="SAM" id="SignalP"/>
    </source>
</evidence>
<dbReference type="Pfam" id="PF18312">
    <property type="entry name" value="ScsC_N"/>
    <property type="match status" value="1"/>
</dbReference>
<comment type="caution">
    <text evidence="7">The sequence shown here is derived from an EMBL/GenBank/DDBJ whole genome shotgun (WGS) entry which is preliminary data.</text>
</comment>
<dbReference type="PANTHER" id="PTHR13887">
    <property type="entry name" value="GLUTATHIONE S-TRANSFERASE KAPPA"/>
    <property type="match status" value="1"/>
</dbReference>
<dbReference type="PROSITE" id="PS51352">
    <property type="entry name" value="THIOREDOXIN_2"/>
    <property type="match status" value="1"/>
</dbReference>
<dbReference type="Pfam" id="PF01323">
    <property type="entry name" value="DSBA"/>
    <property type="match status" value="1"/>
</dbReference>
<keyword evidence="4" id="KW-0676">Redox-active center</keyword>
<reference evidence="7" key="2">
    <citation type="submission" date="2020-09" db="EMBL/GenBank/DDBJ databases">
        <authorList>
            <person name="Sun Q."/>
            <person name="Kim S."/>
        </authorList>
    </citation>
    <scope>NUCLEOTIDE SEQUENCE</scope>
    <source>
        <strain evidence="7">KCTC 32513</strain>
    </source>
</reference>
<evidence type="ECO:0000259" key="6">
    <source>
        <dbReference type="PROSITE" id="PS51352"/>
    </source>
</evidence>
<dbReference type="Proteomes" id="UP000634004">
    <property type="component" value="Unassembled WGS sequence"/>
</dbReference>
<dbReference type="AlphaFoldDB" id="A0A8J3G206"/>
<evidence type="ECO:0000256" key="4">
    <source>
        <dbReference type="ARBA" id="ARBA00023284"/>
    </source>
</evidence>
<keyword evidence="8" id="KW-1185">Reference proteome</keyword>
<dbReference type="Gene3D" id="3.40.30.10">
    <property type="entry name" value="Glutaredoxin"/>
    <property type="match status" value="1"/>
</dbReference>
<dbReference type="InterPro" id="IPR013766">
    <property type="entry name" value="Thioredoxin_domain"/>
</dbReference>
<evidence type="ECO:0000256" key="1">
    <source>
        <dbReference type="ARBA" id="ARBA00022729"/>
    </source>
</evidence>
<keyword evidence="1 5" id="KW-0732">Signal</keyword>
<keyword evidence="2" id="KW-0560">Oxidoreductase</keyword>
<dbReference type="RefSeq" id="WP_189496629.1">
    <property type="nucleotide sequence ID" value="NZ_BMZH01000004.1"/>
</dbReference>
<reference evidence="7" key="1">
    <citation type="journal article" date="2014" name="Int. J. Syst. Evol. Microbiol.">
        <title>Complete genome sequence of Corynebacterium casei LMG S-19264T (=DSM 44701T), isolated from a smear-ripened cheese.</title>
        <authorList>
            <consortium name="US DOE Joint Genome Institute (JGI-PGF)"/>
            <person name="Walter F."/>
            <person name="Albersmeier A."/>
            <person name="Kalinowski J."/>
            <person name="Ruckert C."/>
        </authorList>
    </citation>
    <scope>NUCLEOTIDE SEQUENCE</scope>
    <source>
        <strain evidence="7">KCTC 32513</strain>
    </source>
</reference>
<evidence type="ECO:0000256" key="3">
    <source>
        <dbReference type="ARBA" id="ARBA00023157"/>
    </source>
</evidence>
<dbReference type="InterPro" id="IPR001853">
    <property type="entry name" value="DSBA-like_thioredoxin_dom"/>
</dbReference>
<sequence length="246" mass="27196">MKLFFRTAAAVSILGLAACAQAGPGDMSKADVEAIVRAYLLENPEIIREALIELDKKSEQEEVQETVDAIADLSDQIFRDPRDYSIGPKDAKIQLVEFFDYNCGFCKRSTEWMEETIAKYPDDVRVVFKELPVLTGIDGTSHMAARAALASARQGKYKKMHFALMGERSINEARVLEIGKNLGLNVDQLERDMKDPAIARQIQDNLTIGNRIPALTGTPFFILNDEFVSGANLPKLDSLIAAGIKS</sequence>
<keyword evidence="3" id="KW-1015">Disulfide bond</keyword>
<feature type="signal peptide" evidence="5">
    <location>
        <begin position="1"/>
        <end position="22"/>
    </location>
</feature>
<dbReference type="InterPro" id="IPR041205">
    <property type="entry name" value="ScsC_N"/>
</dbReference>
<dbReference type="SUPFAM" id="SSF52833">
    <property type="entry name" value="Thioredoxin-like"/>
    <property type="match status" value="1"/>
</dbReference>
<evidence type="ECO:0000256" key="2">
    <source>
        <dbReference type="ARBA" id="ARBA00023002"/>
    </source>
</evidence>
<organism evidence="7 8">
    <name type="scientific">Algimonas arctica</name>
    <dbReference type="NCBI Taxonomy" id="1479486"/>
    <lineage>
        <taxon>Bacteria</taxon>
        <taxon>Pseudomonadati</taxon>
        <taxon>Pseudomonadota</taxon>
        <taxon>Alphaproteobacteria</taxon>
        <taxon>Maricaulales</taxon>
        <taxon>Robiginitomaculaceae</taxon>
        <taxon>Algimonas</taxon>
    </lineage>
</organism>
<proteinExistence type="predicted"/>
<dbReference type="InterPro" id="IPR036249">
    <property type="entry name" value="Thioredoxin-like_sf"/>
</dbReference>